<dbReference type="RefSeq" id="YP_009802861.1">
    <property type="nucleotide sequence ID" value="NC_047988.1"/>
</dbReference>
<dbReference type="Proteomes" id="UP000251466">
    <property type="component" value="Segment"/>
</dbReference>
<evidence type="ECO:0000256" key="1">
    <source>
        <dbReference type="SAM" id="MobiDB-lite"/>
    </source>
</evidence>
<protein>
    <submittedName>
        <fullName evidence="2">Uncharacterized protein</fullName>
    </submittedName>
</protein>
<name>A0A2Z4Q5Z5_9CAUD</name>
<evidence type="ECO:0000313" key="2">
    <source>
        <dbReference type="EMBL" id="AWY05441.1"/>
    </source>
</evidence>
<dbReference type="EMBL" id="MH271304">
    <property type="protein sequence ID" value="AWY05441.1"/>
    <property type="molecule type" value="Genomic_DNA"/>
</dbReference>
<organism evidence="2 3">
    <name type="scientific">Microbacterium phage Metamorphoo</name>
    <dbReference type="NCBI Taxonomy" id="2201437"/>
    <lineage>
        <taxon>Viruses</taxon>
        <taxon>Duplodnaviria</taxon>
        <taxon>Heunggongvirae</taxon>
        <taxon>Uroviricota</taxon>
        <taxon>Caudoviricetes</taxon>
        <taxon>Hodgkinviridae</taxon>
        <taxon>Metamorphoovirus</taxon>
        <taxon>Metamorphoovirus metamorphoo</taxon>
    </lineage>
</organism>
<gene>
    <name evidence="2" type="primary">91</name>
    <name evidence="2" type="ORF">SEA_METAMORPHOO_91</name>
</gene>
<evidence type="ECO:0000313" key="3">
    <source>
        <dbReference type="Proteomes" id="UP000251466"/>
    </source>
</evidence>
<dbReference type="KEGG" id="vg:54993414"/>
<feature type="region of interest" description="Disordered" evidence="1">
    <location>
        <begin position="88"/>
        <end position="113"/>
    </location>
</feature>
<reference evidence="2 3" key="1">
    <citation type="submission" date="2018-04" db="EMBL/GenBank/DDBJ databases">
        <authorList>
            <person name="Harrington T."/>
            <person name="Washburn E."/>
            <person name="Bricker J."/>
            <person name="McKinney A."/>
            <person name="Betsko A.J."/>
            <person name="Garlena R.A."/>
            <person name="Russell D.A."/>
            <person name="Pope W.A."/>
            <person name="Jacobs-Sera D."/>
            <person name="Hatfull G.F."/>
        </authorList>
    </citation>
    <scope>NUCLEOTIDE SEQUENCE [LARGE SCALE GENOMIC DNA]</scope>
</reference>
<accession>A0A2Z4Q5Z5</accession>
<dbReference type="GeneID" id="54993414"/>
<sequence length="113" mass="12929">MSDHPDAARIEQSNDISGIIMNAAKLWVNLDDRYAIADELWRLGYRLTRVEHVHAAPYSAQPTGQMDYEAIERMVRSMPATHRRRVFTSPWEPMPEGETVQADGVIYSQDGRL</sequence>
<keyword evidence="3" id="KW-1185">Reference proteome</keyword>
<proteinExistence type="predicted"/>